<name>A0A1A3C5D8_MYCAS</name>
<gene>
    <name evidence="1" type="ORF">A9X01_01730</name>
</gene>
<reference evidence="1 2" key="1">
    <citation type="submission" date="2016-06" db="EMBL/GenBank/DDBJ databases">
        <authorList>
            <person name="Kjaerup R.B."/>
            <person name="Dalgaard T.S."/>
            <person name="Juul-Madsen H.R."/>
        </authorList>
    </citation>
    <scope>NUCLEOTIDE SEQUENCE [LARGE SCALE GENOMIC DNA]</scope>
    <source>
        <strain evidence="1 2">1081914.2</strain>
    </source>
</reference>
<dbReference type="eggNOG" id="ENOG5030PH9">
    <property type="taxonomic scope" value="Bacteria"/>
</dbReference>
<evidence type="ECO:0000313" key="1">
    <source>
        <dbReference type="EMBL" id="OBI81547.1"/>
    </source>
</evidence>
<evidence type="ECO:0000313" key="2">
    <source>
        <dbReference type="Proteomes" id="UP000093795"/>
    </source>
</evidence>
<protein>
    <recommendedName>
        <fullName evidence="3">YbjN domain-containing protein</fullName>
    </recommendedName>
</protein>
<sequence length="156" mass="17583">MTEPLGEPLSTSLIERYLCTRGRRYFRGRHDGEFFFVLNGDRRLHVHLEIPALHPDVFTIRVTLGCFFPATEHARLQQFADSWNQQNRDVTAIVHGSSDPQRIGVTAEQSRWIGERVTFADFAAFADRATSAATDLFQRLTAAAELPSPPLLRDAG</sequence>
<dbReference type="OrthoDB" id="4739093at2"/>
<dbReference type="AlphaFoldDB" id="A0A1A3C5D8"/>
<dbReference type="RefSeq" id="WP_065121775.1">
    <property type="nucleotide sequence ID" value="NZ_LZKQ01000190.1"/>
</dbReference>
<dbReference type="Proteomes" id="UP000093795">
    <property type="component" value="Unassembled WGS sequence"/>
</dbReference>
<dbReference type="EMBL" id="LZKQ01000190">
    <property type="protein sequence ID" value="OBI81547.1"/>
    <property type="molecule type" value="Genomic_DNA"/>
</dbReference>
<organism evidence="1 2">
    <name type="scientific">Mycobacterium asiaticum</name>
    <dbReference type="NCBI Taxonomy" id="1790"/>
    <lineage>
        <taxon>Bacteria</taxon>
        <taxon>Bacillati</taxon>
        <taxon>Actinomycetota</taxon>
        <taxon>Actinomycetes</taxon>
        <taxon>Mycobacteriales</taxon>
        <taxon>Mycobacteriaceae</taxon>
        <taxon>Mycobacterium</taxon>
    </lineage>
</organism>
<proteinExistence type="predicted"/>
<evidence type="ECO:0008006" key="3">
    <source>
        <dbReference type="Google" id="ProtNLM"/>
    </source>
</evidence>
<comment type="caution">
    <text evidence="1">The sequence shown here is derived from an EMBL/GenBank/DDBJ whole genome shotgun (WGS) entry which is preliminary data.</text>
</comment>
<accession>A0A1A3C5D8</accession>